<organism evidence="1 2">
    <name type="scientific">Ancylostoma ceylanicum</name>
    <dbReference type="NCBI Taxonomy" id="53326"/>
    <lineage>
        <taxon>Eukaryota</taxon>
        <taxon>Metazoa</taxon>
        <taxon>Ecdysozoa</taxon>
        <taxon>Nematoda</taxon>
        <taxon>Chromadorea</taxon>
        <taxon>Rhabditida</taxon>
        <taxon>Rhabditina</taxon>
        <taxon>Rhabditomorpha</taxon>
        <taxon>Strongyloidea</taxon>
        <taxon>Ancylostomatidae</taxon>
        <taxon>Ancylostomatinae</taxon>
        <taxon>Ancylostoma</taxon>
    </lineage>
</organism>
<reference evidence="2" key="1">
    <citation type="journal article" date="2015" name="Nat. Genet.">
        <title>The genome and transcriptome of the zoonotic hookworm Ancylostoma ceylanicum identify infection-specific gene families.</title>
        <authorList>
            <person name="Schwarz E.M."/>
            <person name="Hu Y."/>
            <person name="Antoshechkin I."/>
            <person name="Miller M.M."/>
            <person name="Sternberg P.W."/>
            <person name="Aroian R.V."/>
        </authorList>
    </citation>
    <scope>NUCLEOTIDE SEQUENCE</scope>
    <source>
        <strain evidence="2">HY135</strain>
    </source>
</reference>
<comment type="caution">
    <text evidence="1">The sequence shown here is derived from an EMBL/GenBank/DDBJ whole genome shotgun (WGS) entry which is preliminary data.</text>
</comment>
<dbReference type="AlphaFoldDB" id="A0A016SDQ0"/>
<gene>
    <name evidence="1" type="primary">Acey_s0246.g22</name>
    <name evidence="1" type="ORF">Y032_0246g22</name>
</gene>
<dbReference type="Proteomes" id="UP000024635">
    <property type="component" value="Unassembled WGS sequence"/>
</dbReference>
<dbReference type="OrthoDB" id="16520at2759"/>
<name>A0A016SDQ0_9BILA</name>
<dbReference type="EMBL" id="JARK01001582">
    <property type="protein sequence ID" value="EYB88466.1"/>
    <property type="molecule type" value="Genomic_DNA"/>
</dbReference>
<sequence length="90" mass="10173">MAELPRLKPDFFTALGPSPGNRHMFFTKGSPTTSDAWRCLTCQLANCSFQSNQISTDFKRILTWCKTKVISERKAQNTNTDDDSNTRPIS</sequence>
<keyword evidence="2" id="KW-1185">Reference proteome</keyword>
<protein>
    <submittedName>
        <fullName evidence="1">Uncharacterized protein</fullName>
    </submittedName>
</protein>
<evidence type="ECO:0000313" key="1">
    <source>
        <dbReference type="EMBL" id="EYB88466.1"/>
    </source>
</evidence>
<proteinExistence type="predicted"/>
<accession>A0A016SDQ0</accession>
<evidence type="ECO:0000313" key="2">
    <source>
        <dbReference type="Proteomes" id="UP000024635"/>
    </source>
</evidence>
<dbReference type="Gene3D" id="2.140.10.30">
    <property type="entry name" value="Dipeptidylpeptidase IV, N-terminal domain"/>
    <property type="match status" value="1"/>
</dbReference>